<proteinExistence type="predicted"/>
<name>A0A7X0BQI2_9PSED</name>
<dbReference type="AlphaFoldDB" id="A0A7X0BQI2"/>
<accession>A0A7X0BQI2</accession>
<dbReference type="Proteomes" id="UP000557193">
    <property type="component" value="Unassembled WGS sequence"/>
</dbReference>
<protein>
    <submittedName>
        <fullName evidence="1">Uncharacterized protein</fullName>
    </submittedName>
</protein>
<dbReference type="EMBL" id="JACHLL010000002">
    <property type="protein sequence ID" value="MBB6340900.1"/>
    <property type="molecule type" value="Genomic_DNA"/>
</dbReference>
<evidence type="ECO:0000313" key="2">
    <source>
        <dbReference type="Proteomes" id="UP000557193"/>
    </source>
</evidence>
<organism evidence="1 2">
    <name type="scientific">Pseudomonas fluvialis</name>
    <dbReference type="NCBI Taxonomy" id="1793966"/>
    <lineage>
        <taxon>Bacteria</taxon>
        <taxon>Pseudomonadati</taxon>
        <taxon>Pseudomonadota</taxon>
        <taxon>Gammaproteobacteria</taxon>
        <taxon>Pseudomonadales</taxon>
        <taxon>Pseudomonadaceae</taxon>
        <taxon>Pseudomonas</taxon>
    </lineage>
</organism>
<sequence>MPRHLIKRYMPNPDSIREHKSLRFLGPPAA</sequence>
<gene>
    <name evidence="1" type="ORF">HNP49_001057</name>
</gene>
<evidence type="ECO:0000313" key="1">
    <source>
        <dbReference type="EMBL" id="MBB6340900.1"/>
    </source>
</evidence>
<keyword evidence="2" id="KW-1185">Reference proteome</keyword>
<comment type="caution">
    <text evidence="1">The sequence shown here is derived from an EMBL/GenBank/DDBJ whole genome shotgun (WGS) entry which is preliminary data.</text>
</comment>
<reference evidence="1 2" key="1">
    <citation type="submission" date="2020-08" db="EMBL/GenBank/DDBJ databases">
        <title>Functional genomics of gut bacteria from endangered species of beetles.</title>
        <authorList>
            <person name="Carlos-Shanley C."/>
        </authorList>
    </citation>
    <scope>NUCLEOTIDE SEQUENCE [LARGE SCALE GENOMIC DNA]</scope>
    <source>
        <strain evidence="1 2">S00202</strain>
    </source>
</reference>